<dbReference type="GO" id="GO:0005739">
    <property type="term" value="C:mitochondrion"/>
    <property type="evidence" value="ECO:0007669"/>
    <property type="project" value="TreeGrafter"/>
</dbReference>
<dbReference type="InterPro" id="IPR022812">
    <property type="entry name" value="Dynamin"/>
</dbReference>
<dbReference type="Gene3D" id="3.40.50.300">
    <property type="entry name" value="P-loop containing nucleotide triphosphate hydrolases"/>
    <property type="match status" value="1"/>
</dbReference>
<dbReference type="InterPro" id="IPR030381">
    <property type="entry name" value="G_DYNAMIN_dom"/>
</dbReference>
<dbReference type="GO" id="GO:0003924">
    <property type="term" value="F:GTPase activity"/>
    <property type="evidence" value="ECO:0007669"/>
    <property type="project" value="InterPro"/>
</dbReference>
<dbReference type="CDD" id="cd08771">
    <property type="entry name" value="DLP_1"/>
    <property type="match status" value="1"/>
</dbReference>
<dbReference type="Proteomes" id="UP000269539">
    <property type="component" value="Unassembled WGS sequence"/>
</dbReference>
<dbReference type="PROSITE" id="PS51718">
    <property type="entry name" value="G_DYNAMIN_2"/>
    <property type="match status" value="1"/>
</dbReference>
<dbReference type="SMART" id="SM00053">
    <property type="entry name" value="DYNc"/>
    <property type="match status" value="1"/>
</dbReference>
<organism evidence="5 6">
    <name type="scientific">Hortaea werneckii</name>
    <name type="common">Black yeast</name>
    <name type="synonym">Cladosporium werneckii</name>
    <dbReference type="NCBI Taxonomy" id="91943"/>
    <lineage>
        <taxon>Eukaryota</taxon>
        <taxon>Fungi</taxon>
        <taxon>Dikarya</taxon>
        <taxon>Ascomycota</taxon>
        <taxon>Pezizomycotina</taxon>
        <taxon>Dothideomycetes</taxon>
        <taxon>Dothideomycetidae</taxon>
        <taxon>Mycosphaerellales</taxon>
        <taxon>Teratosphaeriaceae</taxon>
        <taxon>Hortaea</taxon>
    </lineage>
</organism>
<evidence type="ECO:0000256" key="2">
    <source>
        <dbReference type="ARBA" id="ARBA00023134"/>
    </source>
</evidence>
<dbReference type="PRINTS" id="PR00195">
    <property type="entry name" value="DYNAMIN"/>
</dbReference>
<evidence type="ECO:0000313" key="5">
    <source>
        <dbReference type="EMBL" id="RMZ02032.1"/>
    </source>
</evidence>
<dbReference type="AlphaFoldDB" id="A0A3M7GMX1"/>
<keyword evidence="2" id="KW-0342">GTP-binding</keyword>
<evidence type="ECO:0000256" key="3">
    <source>
        <dbReference type="SAM" id="MobiDB-lite"/>
    </source>
</evidence>
<dbReference type="InterPro" id="IPR001401">
    <property type="entry name" value="Dynamin_GTPase"/>
</dbReference>
<evidence type="ECO:0000256" key="1">
    <source>
        <dbReference type="ARBA" id="ARBA00022741"/>
    </source>
</evidence>
<gene>
    <name evidence="5" type="ORF">D0864_03312</name>
</gene>
<feature type="compositionally biased region" description="Basic and acidic residues" evidence="3">
    <location>
        <begin position="640"/>
        <end position="650"/>
    </location>
</feature>
<dbReference type="Pfam" id="PF01031">
    <property type="entry name" value="Dynamin_M"/>
    <property type="match status" value="1"/>
</dbReference>
<dbReference type="GO" id="GO:0016020">
    <property type="term" value="C:membrane"/>
    <property type="evidence" value="ECO:0007669"/>
    <property type="project" value="TreeGrafter"/>
</dbReference>
<keyword evidence="1" id="KW-0547">Nucleotide-binding</keyword>
<evidence type="ECO:0000313" key="6">
    <source>
        <dbReference type="Proteomes" id="UP000269539"/>
    </source>
</evidence>
<reference evidence="5 6" key="1">
    <citation type="journal article" date="2018" name="BMC Genomics">
        <title>Genomic evidence for intraspecific hybridization in a clonal and extremely halotolerant yeast.</title>
        <authorList>
            <person name="Gostincar C."/>
            <person name="Stajich J.E."/>
            <person name="Zupancic J."/>
            <person name="Zalar P."/>
            <person name="Gunde-Cimerman N."/>
        </authorList>
    </citation>
    <scope>NUCLEOTIDE SEQUENCE [LARGE SCALE GENOMIC DNA]</scope>
    <source>
        <strain evidence="5 6">EXF-10513</strain>
    </source>
</reference>
<feature type="compositionally biased region" description="Basic and acidic residues" evidence="3">
    <location>
        <begin position="672"/>
        <end position="686"/>
    </location>
</feature>
<dbReference type="GO" id="GO:0016559">
    <property type="term" value="P:peroxisome fission"/>
    <property type="evidence" value="ECO:0007669"/>
    <property type="project" value="TreeGrafter"/>
</dbReference>
<dbReference type="GO" id="GO:0005874">
    <property type="term" value="C:microtubule"/>
    <property type="evidence" value="ECO:0007669"/>
    <property type="project" value="TreeGrafter"/>
</dbReference>
<dbReference type="GO" id="GO:0048312">
    <property type="term" value="P:intracellular distribution of mitochondria"/>
    <property type="evidence" value="ECO:0007669"/>
    <property type="project" value="TreeGrafter"/>
</dbReference>
<protein>
    <recommendedName>
        <fullName evidence="4">Dynamin-type G domain-containing protein</fullName>
    </recommendedName>
</protein>
<dbReference type="EMBL" id="QWIO01000252">
    <property type="protein sequence ID" value="RMZ02032.1"/>
    <property type="molecule type" value="Genomic_DNA"/>
</dbReference>
<comment type="caution">
    <text evidence="5">The sequence shown here is derived from an EMBL/GenBank/DDBJ whole genome shotgun (WGS) entry which is preliminary data.</text>
</comment>
<feature type="region of interest" description="Disordered" evidence="3">
    <location>
        <begin position="631"/>
        <end position="720"/>
    </location>
</feature>
<evidence type="ECO:0000259" key="4">
    <source>
        <dbReference type="PROSITE" id="PS51718"/>
    </source>
</evidence>
<dbReference type="SUPFAM" id="SSF52540">
    <property type="entry name" value="P-loop containing nucleoside triphosphate hydrolases"/>
    <property type="match status" value="1"/>
</dbReference>
<dbReference type="PANTHER" id="PTHR11566:SF149">
    <property type="entry name" value="GTPASE, PUTATIVE (AFU_ORTHOLOGUE AFUA_6G11890)-RELATED"/>
    <property type="match status" value="1"/>
</dbReference>
<dbReference type="PANTHER" id="PTHR11566">
    <property type="entry name" value="DYNAMIN"/>
    <property type="match status" value="1"/>
</dbReference>
<proteinExistence type="predicted"/>
<name>A0A3M7GMX1_HORWE</name>
<accession>A0A3M7GMX1</accession>
<dbReference type="FunFam" id="3.40.50.300:FF:001425">
    <property type="entry name" value="Dynamin GTPase, putative"/>
    <property type="match status" value="1"/>
</dbReference>
<dbReference type="InterPro" id="IPR000375">
    <property type="entry name" value="Dynamin_stalk"/>
</dbReference>
<dbReference type="GO" id="GO:0005525">
    <property type="term" value="F:GTP binding"/>
    <property type="evidence" value="ECO:0007669"/>
    <property type="project" value="InterPro"/>
</dbReference>
<dbReference type="GO" id="GO:0008017">
    <property type="term" value="F:microtubule binding"/>
    <property type="evidence" value="ECO:0007669"/>
    <property type="project" value="TreeGrafter"/>
</dbReference>
<dbReference type="GO" id="GO:0006897">
    <property type="term" value="P:endocytosis"/>
    <property type="evidence" value="ECO:0007669"/>
    <property type="project" value="TreeGrafter"/>
</dbReference>
<dbReference type="InterPro" id="IPR045063">
    <property type="entry name" value="Dynamin_N"/>
</dbReference>
<dbReference type="Pfam" id="PF00350">
    <property type="entry name" value="Dynamin_N"/>
    <property type="match status" value="1"/>
</dbReference>
<feature type="compositionally biased region" description="Basic residues" evidence="3">
    <location>
        <begin position="705"/>
        <end position="714"/>
    </location>
</feature>
<dbReference type="InterPro" id="IPR027417">
    <property type="entry name" value="P-loop_NTPase"/>
</dbReference>
<dbReference type="GO" id="GO:0000266">
    <property type="term" value="P:mitochondrial fission"/>
    <property type="evidence" value="ECO:0007669"/>
    <property type="project" value="TreeGrafter"/>
</dbReference>
<sequence length="720" mass="81192">MSSVELQSEQHRQLLDIIDRLRSKGISKYVDLPEIVVCGDQSAGKSSVLEAISGMSFPTKDNLCTRFATELVLRRAQNETVKVSITAGPNRTDRERQRLSEFGYDFENETPDLGEVVEKAKEVMGLSDVKRFSTDILRVELCGPLQPHLTMVDLPGLFRAGNQDQSVEDADTVRNMVVGYMKRPRSIILAVVSAKSDFALQEVTELARNLDPEGMRTLGLITKPDTLDPGSDSESSYVRLAQNKDVVFRLGWHVLRNRSYETRNTTSIARDEIEETFFASGAWASIESSFLGAKTLKIRLSNVLKDQILLQLPSLLDDVGAGIAASHNILAQLGSSRATIADQRRYLLQVSHDLSALIRSAVDGMYNDQFFGNAMTEDGYRRRLRAVIQNTLTDFEETIREEGHARIIVETPEEEVLEPNGISRSDYLKEVRQLMRRSRGCELPGTFNPLIIGELFAEQCKPWKRHVTKAKEDVIEATYDAVTAIVDHSTVSDTTDGILRILNRGIDALRLDLDEKVSQILDPFCTVHPITYNHYLIDSVQKIQSERRRKSFELALKGHLNTDNLDQATQLYYRPSQLLDVLDRSVETNMERYASDLAVDYMQAYYKRDKCMERLTVLQAGLHELRSLDKHRLSSQRPNGFDRDVKHEEDSIAENSASQAEETPGESPAEVTEERPPAPDSSHEVSEEVAAPDTSDSWGFTSTTTRKKGRKVKRPSYDWD</sequence>
<feature type="domain" description="Dynamin-type G" evidence="4">
    <location>
        <begin position="29"/>
        <end position="313"/>
    </location>
</feature>